<dbReference type="VEuPathDB" id="AmoebaDB:EHI_069350"/>
<name>A0A5K1VPL3_ENTHI</name>
<evidence type="ECO:0000256" key="1">
    <source>
        <dbReference type="SAM" id="SignalP"/>
    </source>
</evidence>
<dbReference type="VEuPathDB" id="AmoebaDB:EHI7A_075350"/>
<dbReference type="VEuPathDB" id="AmoebaDB:EHI5A_118320"/>
<sequence length="174" mass="20691">MQIKVFLLFVFIILASAIEEDEFELNDKMTINERMAQVWQIRNNYKHDFLKKHFRRRIPPKFIRKVRHHHCGICGCATLFTTVDRAADEIDYISQSIHKMIEREESPSKCSQCNKGKCEWEAELRRKMSPYSHCEKVGFSNCQRKAITKTLIKKRVDFSKQLDGIMKFTMKEKI</sequence>
<evidence type="ECO:0000313" key="3">
    <source>
        <dbReference type="Proteomes" id="UP000078387"/>
    </source>
</evidence>
<organism evidence="2 3">
    <name type="scientific">Entamoeba histolytica</name>
    <dbReference type="NCBI Taxonomy" id="5759"/>
    <lineage>
        <taxon>Eukaryota</taxon>
        <taxon>Amoebozoa</taxon>
        <taxon>Evosea</taxon>
        <taxon>Archamoebae</taxon>
        <taxon>Mastigamoebida</taxon>
        <taxon>Entamoebidae</taxon>
        <taxon>Entamoeba</taxon>
    </lineage>
</organism>
<gene>
    <name evidence="2" type="ORF">CL6EHI_069350</name>
</gene>
<feature type="signal peptide" evidence="1">
    <location>
        <begin position="1"/>
        <end position="17"/>
    </location>
</feature>
<dbReference type="OMA" id="HCEKIGF"/>
<keyword evidence="1" id="KW-0732">Signal</keyword>
<accession>A0A5K1VPL3</accession>
<feature type="chain" id="PRO_5023832339" evidence="1">
    <location>
        <begin position="18"/>
        <end position="174"/>
    </location>
</feature>
<dbReference type="EMBL" id="BDEQ01000001">
    <property type="protein sequence ID" value="GAT93112.1"/>
    <property type="molecule type" value="Genomic_DNA"/>
</dbReference>
<protein>
    <submittedName>
        <fullName evidence="2">Uncharacterized protein</fullName>
    </submittedName>
</protein>
<comment type="caution">
    <text evidence="2">The sequence shown here is derived from an EMBL/GenBank/DDBJ whole genome shotgun (WGS) entry which is preliminary data.</text>
</comment>
<dbReference type="VEuPathDB" id="AmoebaDB:KM1_143460"/>
<dbReference type="VEuPathDB" id="AmoebaDB:EHI8A_078770"/>
<evidence type="ECO:0000313" key="2">
    <source>
        <dbReference type="EMBL" id="GAT93112.1"/>
    </source>
</evidence>
<dbReference type="Proteomes" id="UP000078387">
    <property type="component" value="Unassembled WGS sequence"/>
</dbReference>
<dbReference type="AlphaFoldDB" id="A0A5K1VPL3"/>
<reference evidence="2 3" key="1">
    <citation type="submission" date="2016-05" db="EMBL/GenBank/DDBJ databases">
        <title>First whole genome sequencing of Entamoeba histolytica HM1:IMSS-clone-6.</title>
        <authorList>
            <person name="Mukherjee Avik.K."/>
            <person name="Izumyama S."/>
            <person name="Nakada-Tsukui K."/>
            <person name="Nozaki T."/>
        </authorList>
    </citation>
    <scope>NUCLEOTIDE SEQUENCE [LARGE SCALE GENOMIC DNA]</scope>
    <source>
        <strain evidence="2 3">HM1:IMSS clone 6</strain>
    </source>
</reference>
<proteinExistence type="predicted"/>